<accession>A0A3N1KV43</accession>
<comment type="cofactor">
    <cofactor evidence="1">
        <name>Fe(2+)</name>
        <dbReference type="ChEBI" id="CHEBI:29033"/>
    </cofactor>
</comment>
<keyword evidence="3" id="KW-0045">Antibiotic biosynthesis</keyword>
<protein>
    <submittedName>
        <fullName evidence="6">Alpha-ketoglutarate-dependent taurine dioxygenase</fullName>
    </submittedName>
</protein>
<gene>
    <name evidence="6" type="ORF">EDC65_4647</name>
</gene>
<keyword evidence="6" id="KW-0223">Dioxygenase</keyword>
<dbReference type="InterPro" id="IPR003819">
    <property type="entry name" value="TauD/TfdA-like"/>
</dbReference>
<feature type="compositionally biased region" description="Basic and acidic residues" evidence="4">
    <location>
        <begin position="377"/>
        <end position="387"/>
    </location>
</feature>
<evidence type="ECO:0000256" key="2">
    <source>
        <dbReference type="ARBA" id="ARBA00023002"/>
    </source>
</evidence>
<evidence type="ECO:0000259" key="5">
    <source>
        <dbReference type="Pfam" id="PF02668"/>
    </source>
</evidence>
<evidence type="ECO:0000256" key="1">
    <source>
        <dbReference type="ARBA" id="ARBA00001954"/>
    </source>
</evidence>
<evidence type="ECO:0000256" key="3">
    <source>
        <dbReference type="ARBA" id="ARBA00023194"/>
    </source>
</evidence>
<dbReference type="Gene3D" id="3.60.130.10">
    <property type="entry name" value="Clavaminate synthase-like"/>
    <property type="match status" value="1"/>
</dbReference>
<evidence type="ECO:0000313" key="7">
    <source>
        <dbReference type="Proteomes" id="UP000278222"/>
    </source>
</evidence>
<sequence>MEMKRIETRAAWKGSEVDYRTQMMHRFVDDEVAEIDAALKVCGERDIAQITRESFPLPTMGATLSRLQDELLDGTGVVLMRGFPRERYSSDEMARIYVGLGVHLGRPVAQSWFGQLLGSVIDISDIVEKVRGYNAGGGQHFHIDTSACDIVSLMCLRRAQSGGASRIVSLSAIHNTMLETRPDLLEVLYRGYYNHHHEMDAKYAVTPPLSANRIPVITQTDGRLTGVIDSGNLRYAVQMAGITWSAEEIAAYDELQRLAKSEEYFLDMNFEEGDIQFLNNRCIMHARTDYDDYPEVSRRRHLLRLWLRVDAWPQRLAEQLFLTDADTTNWLKNRRPFMELPSRYIAEMTATQEKRRRENSLLTPEVTSSKYPSAKGWQEERDRRKAG</sequence>
<proteinExistence type="predicted"/>
<reference evidence="6 7" key="1">
    <citation type="submission" date="2018-11" db="EMBL/GenBank/DDBJ databases">
        <title>Genomic Encyclopedia of Type Strains, Phase IV (KMG-IV): sequencing the most valuable type-strain genomes for metagenomic binning, comparative biology and taxonomic classification.</title>
        <authorList>
            <person name="Goeker M."/>
        </authorList>
    </citation>
    <scope>NUCLEOTIDE SEQUENCE [LARGE SCALE GENOMIC DNA]</scope>
    <source>
        <strain evidence="6 7">DSM 5900</strain>
    </source>
</reference>
<keyword evidence="7" id="KW-1185">Reference proteome</keyword>
<evidence type="ECO:0000256" key="4">
    <source>
        <dbReference type="SAM" id="MobiDB-lite"/>
    </source>
</evidence>
<dbReference type="Pfam" id="PF02668">
    <property type="entry name" value="TauD"/>
    <property type="match status" value="1"/>
</dbReference>
<feature type="region of interest" description="Disordered" evidence="4">
    <location>
        <begin position="351"/>
        <end position="387"/>
    </location>
</feature>
<dbReference type="PANTHER" id="PTHR10696">
    <property type="entry name" value="GAMMA-BUTYROBETAINE HYDROXYLASE-RELATED"/>
    <property type="match status" value="1"/>
</dbReference>
<feature type="compositionally biased region" description="Polar residues" evidence="4">
    <location>
        <begin position="360"/>
        <end position="371"/>
    </location>
</feature>
<name>A0A3N1KV43_9PROT</name>
<evidence type="ECO:0000313" key="6">
    <source>
        <dbReference type="EMBL" id="ROP83117.1"/>
    </source>
</evidence>
<keyword evidence="2" id="KW-0560">Oxidoreductase</keyword>
<dbReference type="AlphaFoldDB" id="A0A3N1KV43"/>
<dbReference type="SUPFAM" id="SSF51197">
    <property type="entry name" value="Clavaminate synthase-like"/>
    <property type="match status" value="1"/>
</dbReference>
<dbReference type="PANTHER" id="PTHR10696:SF56">
    <property type="entry name" value="TAUD_TFDA-LIKE DOMAIN-CONTAINING PROTEIN"/>
    <property type="match status" value="1"/>
</dbReference>
<dbReference type="GO" id="GO:0017000">
    <property type="term" value="P:antibiotic biosynthetic process"/>
    <property type="evidence" value="ECO:0007669"/>
    <property type="project" value="UniProtKB-KW"/>
</dbReference>
<dbReference type="EMBL" id="RJKX01000017">
    <property type="protein sequence ID" value="ROP83117.1"/>
    <property type="molecule type" value="Genomic_DNA"/>
</dbReference>
<feature type="domain" description="TauD/TfdA-like" evidence="5">
    <location>
        <begin position="48"/>
        <end position="306"/>
    </location>
</feature>
<organism evidence="6 7">
    <name type="scientific">Stella humosa</name>
    <dbReference type="NCBI Taxonomy" id="94"/>
    <lineage>
        <taxon>Bacteria</taxon>
        <taxon>Pseudomonadati</taxon>
        <taxon>Pseudomonadota</taxon>
        <taxon>Alphaproteobacteria</taxon>
        <taxon>Rhodospirillales</taxon>
        <taxon>Stellaceae</taxon>
        <taxon>Stella</taxon>
    </lineage>
</organism>
<dbReference type="GO" id="GO:0016706">
    <property type="term" value="F:2-oxoglutarate-dependent dioxygenase activity"/>
    <property type="evidence" value="ECO:0007669"/>
    <property type="project" value="UniProtKB-ARBA"/>
</dbReference>
<dbReference type="InterPro" id="IPR050411">
    <property type="entry name" value="AlphaKG_dependent_hydroxylases"/>
</dbReference>
<comment type="caution">
    <text evidence="6">The sequence shown here is derived from an EMBL/GenBank/DDBJ whole genome shotgun (WGS) entry which is preliminary data.</text>
</comment>
<dbReference type="InterPro" id="IPR042098">
    <property type="entry name" value="TauD-like_sf"/>
</dbReference>
<dbReference type="OrthoDB" id="5491415at2"/>
<dbReference type="Proteomes" id="UP000278222">
    <property type="component" value="Unassembled WGS sequence"/>
</dbReference>